<accession>A0ABX1H9U7</accession>
<dbReference type="Proteomes" id="UP000772196">
    <property type="component" value="Unassembled WGS sequence"/>
</dbReference>
<evidence type="ECO:0000259" key="2">
    <source>
        <dbReference type="Pfam" id="PF14016"/>
    </source>
</evidence>
<feature type="chain" id="PRO_5047465387" evidence="1">
    <location>
        <begin position="26"/>
        <end position="175"/>
    </location>
</feature>
<evidence type="ECO:0000313" key="3">
    <source>
        <dbReference type="EMBL" id="NKI45161.1"/>
    </source>
</evidence>
<reference evidence="3 4" key="1">
    <citation type="submission" date="2020-04" db="EMBL/GenBank/DDBJ databases">
        <title>Phylogenetic Diversity and Antibacterial Activity against Ralstonia solanacearum of Endophytic Actinomycete Isolated from Moss.</title>
        <authorList>
            <person name="Zhuang X."/>
        </authorList>
    </citation>
    <scope>NUCLEOTIDE SEQUENCE [LARGE SCALE GENOMIC DNA]</scope>
    <source>
        <strain evidence="3 4">LD120</strain>
    </source>
</reference>
<organism evidence="3 4">
    <name type="scientific">Streptomyces physcomitrii</name>
    <dbReference type="NCBI Taxonomy" id="2724184"/>
    <lineage>
        <taxon>Bacteria</taxon>
        <taxon>Bacillati</taxon>
        <taxon>Actinomycetota</taxon>
        <taxon>Actinomycetes</taxon>
        <taxon>Kitasatosporales</taxon>
        <taxon>Streptomycetaceae</taxon>
        <taxon>Streptomyces</taxon>
    </lineage>
</organism>
<dbReference type="EMBL" id="JAAWWP010000028">
    <property type="protein sequence ID" value="NKI45161.1"/>
    <property type="molecule type" value="Genomic_DNA"/>
</dbReference>
<dbReference type="Pfam" id="PF14016">
    <property type="entry name" value="DUF4232"/>
    <property type="match status" value="1"/>
</dbReference>
<proteinExistence type="predicted"/>
<feature type="signal peptide" evidence="1">
    <location>
        <begin position="1"/>
        <end position="25"/>
    </location>
</feature>
<keyword evidence="1" id="KW-0732">Signal</keyword>
<evidence type="ECO:0000313" key="4">
    <source>
        <dbReference type="Proteomes" id="UP000772196"/>
    </source>
</evidence>
<evidence type="ECO:0000256" key="1">
    <source>
        <dbReference type="SAM" id="SignalP"/>
    </source>
</evidence>
<feature type="domain" description="DUF4232" evidence="2">
    <location>
        <begin position="36"/>
        <end position="154"/>
    </location>
</feature>
<name>A0ABX1H9U7_9ACTN</name>
<gene>
    <name evidence="3" type="ORF">HFV08_28760</name>
</gene>
<sequence>MRARSILAASAAVAALAATAPAAWAGGPAASADTTCRENQLTVQATGTELPDVLHISVTNRATRACVVDQIPTVTFGDLDGAAQPVPPSESAPYRVKPGATAYASVRTTSRLDNPDARVVDSVTVAGDPSHQGRSFPAASLGAPDGVVVWEPVTTLWKSSAAAADQALSDAVNGG</sequence>
<dbReference type="InterPro" id="IPR025326">
    <property type="entry name" value="DUF4232"/>
</dbReference>
<dbReference type="RefSeq" id="WP_168543410.1">
    <property type="nucleotide sequence ID" value="NZ_JAAWWP010000028.1"/>
</dbReference>
<comment type="caution">
    <text evidence="3">The sequence shown here is derived from an EMBL/GenBank/DDBJ whole genome shotgun (WGS) entry which is preliminary data.</text>
</comment>
<keyword evidence="4" id="KW-1185">Reference proteome</keyword>
<protein>
    <submittedName>
        <fullName evidence="3">DUF4232 domain-containing protein</fullName>
    </submittedName>
</protein>